<evidence type="ECO:0000259" key="1">
    <source>
        <dbReference type="Pfam" id="PF00485"/>
    </source>
</evidence>
<proteinExistence type="predicted"/>
<dbReference type="InterPro" id="IPR006083">
    <property type="entry name" value="PRK/URK"/>
</dbReference>
<dbReference type="SUPFAM" id="SSF52540">
    <property type="entry name" value="P-loop containing nucleoside triphosphate hydrolases"/>
    <property type="match status" value="1"/>
</dbReference>
<dbReference type="AlphaFoldDB" id="A0A139N3E1"/>
<gene>
    <name evidence="2" type="ORF">SGODD07_01498</name>
</gene>
<sequence length="219" mass="25120">MSDEEKLLESLITYLIDDQKHTIRIYGHGASGKSTFARKLQLALGEERANLLETDPYVITGAYRDLLSSKDFPHQKVIACIPAVHELSSLERDICALQTGLAILTIGTSWSPSLRLSAQKPILIVEGMSAAFLPKNLFDLSICFYADDQTELKRLLARDVAVRERKSEWIKQTHLARREQYRRFYQIYEKDTDLLINQSDDYFLVEKQNNIEATAFDNF</sequence>
<dbReference type="EMBL" id="LQRC01000215">
    <property type="protein sequence ID" value="KXT70452.1"/>
    <property type="molecule type" value="Genomic_DNA"/>
</dbReference>
<accession>A0A139N3E1</accession>
<dbReference type="PATRIC" id="fig|1302.21.peg.1675"/>
<dbReference type="InterPro" id="IPR027417">
    <property type="entry name" value="P-loop_NTPase"/>
</dbReference>
<evidence type="ECO:0000313" key="3">
    <source>
        <dbReference type="Proteomes" id="UP000070096"/>
    </source>
</evidence>
<dbReference type="Pfam" id="PF00485">
    <property type="entry name" value="PRK"/>
    <property type="match status" value="1"/>
</dbReference>
<protein>
    <recommendedName>
        <fullName evidence="1">Phosphoribulokinase/uridine kinase domain-containing protein</fullName>
    </recommendedName>
</protein>
<comment type="caution">
    <text evidence="2">The sequence shown here is derived from an EMBL/GenBank/DDBJ whole genome shotgun (WGS) entry which is preliminary data.</text>
</comment>
<feature type="domain" description="Phosphoribulokinase/uridine kinase" evidence="1">
    <location>
        <begin position="23"/>
        <end position="198"/>
    </location>
</feature>
<dbReference type="GO" id="GO:0005524">
    <property type="term" value="F:ATP binding"/>
    <property type="evidence" value="ECO:0007669"/>
    <property type="project" value="InterPro"/>
</dbReference>
<organism evidence="2 3">
    <name type="scientific">Streptococcus gordonii</name>
    <dbReference type="NCBI Taxonomy" id="1302"/>
    <lineage>
        <taxon>Bacteria</taxon>
        <taxon>Bacillati</taxon>
        <taxon>Bacillota</taxon>
        <taxon>Bacilli</taxon>
        <taxon>Lactobacillales</taxon>
        <taxon>Streptococcaceae</taxon>
        <taxon>Streptococcus</taxon>
    </lineage>
</organism>
<dbReference type="Proteomes" id="UP000070096">
    <property type="component" value="Unassembled WGS sequence"/>
</dbReference>
<dbReference type="Gene3D" id="3.40.50.300">
    <property type="entry name" value="P-loop containing nucleotide triphosphate hydrolases"/>
    <property type="match status" value="1"/>
</dbReference>
<reference evidence="2 3" key="1">
    <citation type="submission" date="2016-01" db="EMBL/GenBank/DDBJ databases">
        <title>Highly variable Streptococcus oralis are common among viridans streptococci isolated from primates.</title>
        <authorList>
            <person name="Denapaite D."/>
            <person name="Rieger M."/>
            <person name="Koendgen S."/>
            <person name="Brueckner R."/>
            <person name="Ochigava I."/>
            <person name="Kappeler P."/>
            <person name="Maetz-Rensing K."/>
            <person name="Leendertz F."/>
            <person name="Hakenbeck R."/>
        </authorList>
    </citation>
    <scope>NUCLEOTIDE SEQUENCE [LARGE SCALE GENOMIC DNA]</scope>
    <source>
        <strain evidence="2 3">DD07</strain>
    </source>
</reference>
<evidence type="ECO:0000313" key="2">
    <source>
        <dbReference type="EMBL" id="KXT70452.1"/>
    </source>
</evidence>
<dbReference type="GO" id="GO:0016301">
    <property type="term" value="F:kinase activity"/>
    <property type="evidence" value="ECO:0007669"/>
    <property type="project" value="InterPro"/>
</dbReference>
<name>A0A139N3E1_STRGN</name>